<protein>
    <submittedName>
        <fullName evidence="2">Uncharacterized protein</fullName>
    </submittedName>
</protein>
<evidence type="ECO:0000313" key="2">
    <source>
        <dbReference type="EMBL" id="TKJ41353.1"/>
    </source>
</evidence>
<evidence type="ECO:0000313" key="3">
    <source>
        <dbReference type="Proteomes" id="UP000317778"/>
    </source>
</evidence>
<reference evidence="2 3" key="1">
    <citation type="submission" date="2017-06" db="EMBL/GenBank/DDBJ databases">
        <title>Novel microbial phyla capable of carbon fixation and sulfur reduction in deep-sea sediments.</title>
        <authorList>
            <person name="Huang J."/>
            <person name="Baker B."/>
            <person name="Wang Y."/>
        </authorList>
    </citation>
    <scope>NUCLEOTIDE SEQUENCE [LARGE SCALE GENOMIC DNA]</scope>
    <source>
        <strain evidence="2">B3_TA06</strain>
    </source>
</reference>
<dbReference type="EMBL" id="NJBO01000014">
    <property type="protein sequence ID" value="TKJ41353.1"/>
    <property type="molecule type" value="Genomic_DNA"/>
</dbReference>
<comment type="caution">
    <text evidence="2">The sequence shown here is derived from an EMBL/GenBank/DDBJ whole genome shotgun (WGS) entry which is preliminary data.</text>
</comment>
<accession>A0A532V2E3</accession>
<dbReference type="AlphaFoldDB" id="A0A532V2E3"/>
<feature type="chain" id="PRO_5021972555" evidence="1">
    <location>
        <begin position="25"/>
        <end position="186"/>
    </location>
</feature>
<proteinExistence type="predicted"/>
<feature type="signal peptide" evidence="1">
    <location>
        <begin position="1"/>
        <end position="24"/>
    </location>
</feature>
<evidence type="ECO:0000256" key="1">
    <source>
        <dbReference type="SAM" id="SignalP"/>
    </source>
</evidence>
<dbReference type="Proteomes" id="UP000317778">
    <property type="component" value="Unassembled WGS sequence"/>
</dbReference>
<gene>
    <name evidence="2" type="ORF">CEE36_08540</name>
</gene>
<keyword evidence="1" id="KW-0732">Signal</keyword>
<organism evidence="2 3">
    <name type="scientific">candidate division TA06 bacterium B3_TA06</name>
    <dbReference type="NCBI Taxonomy" id="2012487"/>
    <lineage>
        <taxon>Bacteria</taxon>
        <taxon>Bacteria division TA06</taxon>
    </lineage>
</organism>
<sequence length="186" mass="20737">MSKKTLLIIAAVAVMLVAATNAYGDDYSYESWDGWFNSGELDYNGKTYTIVWSVLEVDDSTYTISPPHRDTFGIWVKIPAVAFVCVARPGDSIFVYIDTLTTGGKEYGTSGTKEGEGYWYGDGSQYNEHGQLVKIFDFGGTWEATFNYNTEPDPTYEGTWMVTWSGWPVLVTGDGTCSGKRTYYED</sequence>
<name>A0A532V2E3_UNCT6</name>